<dbReference type="InterPro" id="IPR004358">
    <property type="entry name" value="Sig_transdc_His_kin-like_C"/>
</dbReference>
<protein>
    <recommendedName>
        <fullName evidence="2">histidine kinase</fullName>
        <ecNumber evidence="2">2.7.13.3</ecNumber>
    </recommendedName>
</protein>
<dbReference type="SMART" id="SM00028">
    <property type="entry name" value="TPR"/>
    <property type="match status" value="5"/>
</dbReference>
<evidence type="ECO:0000256" key="4">
    <source>
        <dbReference type="PROSITE-ProRule" id="PRU00339"/>
    </source>
</evidence>
<dbReference type="InterPro" id="IPR003661">
    <property type="entry name" value="HisK_dim/P_dom"/>
</dbReference>
<gene>
    <name evidence="8" type="ORF">GCM10022409_26680</name>
</gene>
<comment type="caution">
    <text evidence="8">The sequence shown here is derived from an EMBL/GenBank/DDBJ whole genome shotgun (WGS) entry which is preliminary data.</text>
</comment>
<evidence type="ECO:0000313" key="8">
    <source>
        <dbReference type="EMBL" id="GAA4039623.1"/>
    </source>
</evidence>
<dbReference type="EC" id="2.7.13.3" evidence="2"/>
<sequence>MNTYAKWVLLIGLLAAAWPSQAQRPATRADSLQQRLATAPADTNRVLLLTQLAYELAEVDAVASAQRARQALQLAHELHYVRGECQAYIRLGVGLRNSGDFPAAQQLLLQGQRLAEALHDQSTVATVYNALGRLNTEQRKFRPALEYYFRAKKLGEQTSNRALLTRVMGNIGEAYSKLGLLDSATLYLRAGYKLDLEQHDRVSEVSDLSALGDVAARQGQPQQARQYYQRSLRRARTVTYFVAPVYLGLAELARAAGHPDSALYYARRALAAGQQYHNPANVLDASEYLSRAYAARRDSAAAFRYLALANATRDSLFSQAKTIQMQTLDFSERLRQQEQADQQAKAAARQRQNLLLAALLCAVPALVLLWRYGRLQRRSNEQLRELNEAVTQQKQELQTQRDQLDASLTGLRAAQTQLIQSEKMASLGELTAGIAHEIQNPLNFVNNFSEVSAELMEELAEEQARPARDNELEAELLSDVRQNLVKIQHHGQRAAGIVRGMLEHSRSSTAERQSANLNQLADEYLRLAYQGLRAKDKTFQAELKTDFDPELPRVSVVATDLGRVLLNLLNNAFYAVRQRQQQGEAGYAPRVTLQTRRVGAQVEIRVMDNGTGISDEVRAKLFQPFFTTKPTGEGTGLGLSLSYDIITKGHAGTLRVESQPGQGSTFAIALPTSRP</sequence>
<dbReference type="SMART" id="SM00387">
    <property type="entry name" value="HATPase_c"/>
    <property type="match status" value="1"/>
</dbReference>
<dbReference type="PROSITE" id="PS50005">
    <property type="entry name" value="TPR"/>
    <property type="match status" value="1"/>
</dbReference>
<dbReference type="InterPro" id="IPR036890">
    <property type="entry name" value="HATPase_C_sf"/>
</dbReference>
<dbReference type="InterPro" id="IPR019734">
    <property type="entry name" value="TPR_rpt"/>
</dbReference>
<dbReference type="PANTHER" id="PTHR43065:SF42">
    <property type="entry name" value="TWO-COMPONENT SENSOR PPRA"/>
    <property type="match status" value="1"/>
</dbReference>
<dbReference type="EMBL" id="BAABDK010000021">
    <property type="protein sequence ID" value="GAA4039623.1"/>
    <property type="molecule type" value="Genomic_DNA"/>
</dbReference>
<dbReference type="SUPFAM" id="SSF47384">
    <property type="entry name" value="Homodimeric domain of signal transducing histidine kinase"/>
    <property type="match status" value="1"/>
</dbReference>
<proteinExistence type="predicted"/>
<evidence type="ECO:0000313" key="9">
    <source>
        <dbReference type="Proteomes" id="UP001501469"/>
    </source>
</evidence>
<evidence type="ECO:0000256" key="6">
    <source>
        <dbReference type="SAM" id="SignalP"/>
    </source>
</evidence>
<dbReference type="InterPro" id="IPR036097">
    <property type="entry name" value="HisK_dim/P_sf"/>
</dbReference>
<evidence type="ECO:0000256" key="1">
    <source>
        <dbReference type="ARBA" id="ARBA00000085"/>
    </source>
</evidence>
<dbReference type="Proteomes" id="UP001501469">
    <property type="component" value="Unassembled WGS sequence"/>
</dbReference>
<dbReference type="Gene3D" id="3.30.565.10">
    <property type="entry name" value="Histidine kinase-like ATPase, C-terminal domain"/>
    <property type="match status" value="1"/>
</dbReference>
<dbReference type="SUPFAM" id="SSF55874">
    <property type="entry name" value="ATPase domain of HSP90 chaperone/DNA topoisomerase II/histidine kinase"/>
    <property type="match status" value="1"/>
</dbReference>
<dbReference type="RefSeq" id="WP_345055333.1">
    <property type="nucleotide sequence ID" value="NZ_BAABDK010000021.1"/>
</dbReference>
<keyword evidence="9" id="KW-1185">Reference proteome</keyword>
<dbReference type="PROSITE" id="PS50109">
    <property type="entry name" value="HIS_KIN"/>
    <property type="match status" value="1"/>
</dbReference>
<dbReference type="Gene3D" id="1.25.40.10">
    <property type="entry name" value="Tetratricopeptide repeat domain"/>
    <property type="match status" value="1"/>
</dbReference>
<keyword evidence="4" id="KW-0802">TPR repeat</keyword>
<feature type="signal peptide" evidence="6">
    <location>
        <begin position="1"/>
        <end position="22"/>
    </location>
</feature>
<name>A0ABP7UBE2_9BACT</name>
<keyword evidence="6" id="KW-0732">Signal</keyword>
<evidence type="ECO:0000256" key="5">
    <source>
        <dbReference type="SAM" id="Coils"/>
    </source>
</evidence>
<organism evidence="8 9">
    <name type="scientific">Hymenobacter glaciei</name>
    <dbReference type="NCBI Taxonomy" id="877209"/>
    <lineage>
        <taxon>Bacteria</taxon>
        <taxon>Pseudomonadati</taxon>
        <taxon>Bacteroidota</taxon>
        <taxon>Cytophagia</taxon>
        <taxon>Cytophagales</taxon>
        <taxon>Hymenobacteraceae</taxon>
        <taxon>Hymenobacter</taxon>
    </lineage>
</organism>
<dbReference type="Pfam" id="PF02518">
    <property type="entry name" value="HATPase_c"/>
    <property type="match status" value="1"/>
</dbReference>
<dbReference type="Pfam" id="PF13424">
    <property type="entry name" value="TPR_12"/>
    <property type="match status" value="1"/>
</dbReference>
<dbReference type="SMART" id="SM00388">
    <property type="entry name" value="HisKA"/>
    <property type="match status" value="1"/>
</dbReference>
<dbReference type="PRINTS" id="PR00344">
    <property type="entry name" value="BCTRLSENSOR"/>
</dbReference>
<dbReference type="InterPro" id="IPR005467">
    <property type="entry name" value="His_kinase_dom"/>
</dbReference>
<evidence type="ECO:0000256" key="2">
    <source>
        <dbReference type="ARBA" id="ARBA00012438"/>
    </source>
</evidence>
<dbReference type="InterPro" id="IPR011990">
    <property type="entry name" value="TPR-like_helical_dom_sf"/>
</dbReference>
<dbReference type="PANTHER" id="PTHR43065">
    <property type="entry name" value="SENSOR HISTIDINE KINASE"/>
    <property type="match status" value="1"/>
</dbReference>
<feature type="domain" description="Histidine kinase" evidence="7">
    <location>
        <begin position="433"/>
        <end position="674"/>
    </location>
</feature>
<accession>A0ABP7UBE2</accession>
<feature type="chain" id="PRO_5045361955" description="histidine kinase" evidence="6">
    <location>
        <begin position="23"/>
        <end position="675"/>
    </location>
</feature>
<evidence type="ECO:0000259" key="7">
    <source>
        <dbReference type="PROSITE" id="PS50109"/>
    </source>
</evidence>
<keyword evidence="5" id="KW-0175">Coiled coil</keyword>
<dbReference type="SUPFAM" id="SSF48452">
    <property type="entry name" value="TPR-like"/>
    <property type="match status" value="2"/>
</dbReference>
<feature type="coiled-coil region" evidence="5">
    <location>
        <begin position="376"/>
        <end position="414"/>
    </location>
</feature>
<comment type="catalytic activity">
    <reaction evidence="1">
        <text>ATP + protein L-histidine = ADP + protein N-phospho-L-histidine.</text>
        <dbReference type="EC" id="2.7.13.3"/>
    </reaction>
</comment>
<keyword evidence="3" id="KW-0597">Phosphoprotein</keyword>
<feature type="repeat" description="TPR" evidence="4">
    <location>
        <begin position="125"/>
        <end position="158"/>
    </location>
</feature>
<dbReference type="CDD" id="cd00082">
    <property type="entry name" value="HisKA"/>
    <property type="match status" value="1"/>
</dbReference>
<dbReference type="InterPro" id="IPR003594">
    <property type="entry name" value="HATPase_dom"/>
</dbReference>
<dbReference type="Pfam" id="PF00512">
    <property type="entry name" value="HisKA"/>
    <property type="match status" value="1"/>
</dbReference>
<reference evidence="9" key="1">
    <citation type="journal article" date="2019" name="Int. J. Syst. Evol. Microbiol.">
        <title>The Global Catalogue of Microorganisms (GCM) 10K type strain sequencing project: providing services to taxonomists for standard genome sequencing and annotation.</title>
        <authorList>
            <consortium name="The Broad Institute Genomics Platform"/>
            <consortium name="The Broad Institute Genome Sequencing Center for Infectious Disease"/>
            <person name="Wu L."/>
            <person name="Ma J."/>
        </authorList>
    </citation>
    <scope>NUCLEOTIDE SEQUENCE [LARGE SCALE GENOMIC DNA]</scope>
    <source>
        <strain evidence="9">JCM 17225</strain>
    </source>
</reference>
<dbReference type="Gene3D" id="1.10.287.130">
    <property type="match status" value="1"/>
</dbReference>
<evidence type="ECO:0000256" key="3">
    <source>
        <dbReference type="ARBA" id="ARBA00022553"/>
    </source>
</evidence>
<dbReference type="Pfam" id="PF13181">
    <property type="entry name" value="TPR_8"/>
    <property type="match status" value="1"/>
</dbReference>